<sequence length="413" mass="45134">MFSLAFGQVFAQSPLCPPPVESVASEFAELDGTSKTLGEQARLDLLNQVVSTIRENHMTPEVGGEAWTQKVEQLRSSIMSAPDDASYHQQLRELVWSLQDHHTYYHSPAQVDRATQVNNAQDSFYGLGIQTVLNHENQMQITWVFQGSPAEQAGLKIGDIILSANGKACPSSNDIRGPEGTRVVLDVQSPGVPVRKLTGIRGMVRAHQPLMVTRLQKEPGILYIRIDNFKETAISIALRRKLTDQVRGGETRGIVLDLRNHEGGLQSETSHFLSAFLPDGQTLSIQKGRGGAERRYTASILPGDPDPLDLPIAILISDLTASAGEHIAALLRQQKGAVLLGQPTANALLSARAYDLPSYGARVWVSFEQLFLPDGTPLGLKPVEPDIVLPKTPILLPDQDEAVTRAMEVLLKR</sequence>
<feature type="domain" description="PDZ" evidence="1">
    <location>
        <begin position="114"/>
        <end position="177"/>
    </location>
</feature>
<evidence type="ECO:0000313" key="2">
    <source>
        <dbReference type="EMBL" id="GEM48222.1"/>
    </source>
</evidence>
<dbReference type="InterPro" id="IPR041489">
    <property type="entry name" value="PDZ_6"/>
</dbReference>
<dbReference type="InterPro" id="IPR036034">
    <property type="entry name" value="PDZ_sf"/>
</dbReference>
<dbReference type="Gene3D" id="3.30.750.44">
    <property type="match status" value="1"/>
</dbReference>
<dbReference type="SMART" id="SM00245">
    <property type="entry name" value="TSPc"/>
    <property type="match status" value="1"/>
</dbReference>
<dbReference type="Gene3D" id="2.30.42.10">
    <property type="match status" value="1"/>
</dbReference>
<dbReference type="CDD" id="cd06567">
    <property type="entry name" value="Peptidase_S41"/>
    <property type="match status" value="1"/>
</dbReference>
<organism evidence="2 3">
    <name type="scientific">Deinococcus cellulosilyticus (strain DSM 18568 / NBRC 106333 / KACC 11606 / 5516J-15)</name>
    <dbReference type="NCBI Taxonomy" id="1223518"/>
    <lineage>
        <taxon>Bacteria</taxon>
        <taxon>Thermotogati</taxon>
        <taxon>Deinococcota</taxon>
        <taxon>Deinococci</taxon>
        <taxon>Deinococcales</taxon>
        <taxon>Deinococcaceae</taxon>
        <taxon>Deinococcus</taxon>
    </lineage>
</organism>
<dbReference type="Proteomes" id="UP000321306">
    <property type="component" value="Unassembled WGS sequence"/>
</dbReference>
<comment type="caution">
    <text evidence="2">The sequence shown here is derived from an EMBL/GenBank/DDBJ whole genome shotgun (WGS) entry which is preliminary data.</text>
</comment>
<reference evidence="2 3" key="1">
    <citation type="submission" date="2019-07" db="EMBL/GenBank/DDBJ databases">
        <title>Whole genome shotgun sequence of Deinococcus cellulosilyticus NBRC 106333.</title>
        <authorList>
            <person name="Hosoyama A."/>
            <person name="Uohara A."/>
            <person name="Ohji S."/>
            <person name="Ichikawa N."/>
        </authorList>
    </citation>
    <scope>NUCLEOTIDE SEQUENCE [LARGE SCALE GENOMIC DNA]</scope>
    <source>
        <strain evidence="2 3">NBRC 106333</strain>
    </source>
</reference>
<evidence type="ECO:0000259" key="1">
    <source>
        <dbReference type="PROSITE" id="PS50106"/>
    </source>
</evidence>
<dbReference type="AlphaFoldDB" id="A0A511N5T3"/>
<dbReference type="InterPro" id="IPR029045">
    <property type="entry name" value="ClpP/crotonase-like_dom_sf"/>
</dbReference>
<dbReference type="GO" id="GO:0006508">
    <property type="term" value="P:proteolysis"/>
    <property type="evidence" value="ECO:0007669"/>
    <property type="project" value="InterPro"/>
</dbReference>
<dbReference type="PROSITE" id="PS50106">
    <property type="entry name" value="PDZ"/>
    <property type="match status" value="1"/>
</dbReference>
<dbReference type="InterPro" id="IPR001478">
    <property type="entry name" value="PDZ"/>
</dbReference>
<dbReference type="PANTHER" id="PTHR32060:SF30">
    <property type="entry name" value="CARBOXY-TERMINAL PROCESSING PROTEASE CTPA"/>
    <property type="match status" value="1"/>
</dbReference>
<dbReference type="SUPFAM" id="SSF52096">
    <property type="entry name" value="ClpP/crotonase"/>
    <property type="match status" value="1"/>
</dbReference>
<dbReference type="Pfam" id="PF03572">
    <property type="entry name" value="Peptidase_S41"/>
    <property type="match status" value="1"/>
</dbReference>
<evidence type="ECO:0000313" key="3">
    <source>
        <dbReference type="Proteomes" id="UP000321306"/>
    </source>
</evidence>
<gene>
    <name evidence="2" type="ORF">DC3_38570</name>
</gene>
<name>A0A511N5T3_DEIC1</name>
<dbReference type="Pfam" id="PF17820">
    <property type="entry name" value="PDZ_6"/>
    <property type="match status" value="1"/>
</dbReference>
<accession>A0A511N5T3</accession>
<dbReference type="EMBL" id="BJXB01000019">
    <property type="protein sequence ID" value="GEM48222.1"/>
    <property type="molecule type" value="Genomic_DNA"/>
</dbReference>
<keyword evidence="3" id="KW-1185">Reference proteome</keyword>
<dbReference type="GO" id="GO:0008236">
    <property type="term" value="F:serine-type peptidase activity"/>
    <property type="evidence" value="ECO:0007669"/>
    <property type="project" value="InterPro"/>
</dbReference>
<proteinExistence type="predicted"/>
<protein>
    <submittedName>
        <fullName evidence="2">Peptidase S41</fullName>
    </submittedName>
</protein>
<dbReference type="GO" id="GO:0004175">
    <property type="term" value="F:endopeptidase activity"/>
    <property type="evidence" value="ECO:0007669"/>
    <property type="project" value="TreeGrafter"/>
</dbReference>
<dbReference type="SUPFAM" id="SSF50156">
    <property type="entry name" value="PDZ domain-like"/>
    <property type="match status" value="1"/>
</dbReference>
<dbReference type="GO" id="GO:0030288">
    <property type="term" value="C:outer membrane-bounded periplasmic space"/>
    <property type="evidence" value="ECO:0007669"/>
    <property type="project" value="TreeGrafter"/>
</dbReference>
<dbReference type="RefSeq" id="WP_222594798.1">
    <property type="nucleotide sequence ID" value="NZ_BJXB01000019.1"/>
</dbReference>
<dbReference type="SMART" id="SM00228">
    <property type="entry name" value="PDZ"/>
    <property type="match status" value="1"/>
</dbReference>
<dbReference type="InterPro" id="IPR005151">
    <property type="entry name" value="Tail-specific_protease"/>
</dbReference>
<dbReference type="PANTHER" id="PTHR32060">
    <property type="entry name" value="TAIL-SPECIFIC PROTEASE"/>
    <property type="match status" value="1"/>
</dbReference>
<dbReference type="GO" id="GO:0007165">
    <property type="term" value="P:signal transduction"/>
    <property type="evidence" value="ECO:0007669"/>
    <property type="project" value="TreeGrafter"/>
</dbReference>
<dbReference type="Gene3D" id="3.90.226.10">
    <property type="entry name" value="2-enoyl-CoA Hydratase, Chain A, domain 1"/>
    <property type="match status" value="1"/>
</dbReference>